<evidence type="ECO:0000313" key="1">
    <source>
        <dbReference type="EMBL" id="NHN83649.1"/>
    </source>
</evidence>
<gene>
    <name evidence="1" type="ORF">GOB93_03215</name>
</gene>
<dbReference type="EMBL" id="WOTB01000003">
    <property type="protein sequence ID" value="NHN83649.1"/>
    <property type="molecule type" value="Genomic_DNA"/>
</dbReference>
<reference evidence="1 2" key="1">
    <citation type="journal article" date="2020" name="Int. J. Syst. Evol. Microbiol.">
        <title>Novel acetic acid bacteria from cider fermentations: Acetobacter conturbans sp. nov. and Acetobacter fallax sp. nov.</title>
        <authorList>
            <person name="Sombolestani A.S."/>
            <person name="Cleenwerck I."/>
            <person name="Cnockaert M."/>
            <person name="Borremans W."/>
            <person name="Wieme A.D."/>
            <person name="De Vuyst L."/>
            <person name="Vandamme P."/>
        </authorList>
    </citation>
    <scope>NUCLEOTIDE SEQUENCE [LARGE SCALE GENOMIC DNA]</scope>
    <source>
        <strain evidence="1 2">LMG 30640</strain>
    </source>
</reference>
<evidence type="ECO:0008006" key="3">
    <source>
        <dbReference type="Google" id="ProtNLM"/>
    </source>
</evidence>
<name>A0ABX0JPU3_9PROT</name>
<dbReference type="SUPFAM" id="SSF53335">
    <property type="entry name" value="S-adenosyl-L-methionine-dependent methyltransferases"/>
    <property type="match status" value="1"/>
</dbReference>
<dbReference type="RefSeq" id="WP_173582089.1">
    <property type="nucleotide sequence ID" value="NZ_WOTB01000003.1"/>
</dbReference>
<evidence type="ECO:0000313" key="2">
    <source>
        <dbReference type="Proteomes" id="UP000635278"/>
    </source>
</evidence>
<accession>A0ABX0JPU3</accession>
<dbReference type="Proteomes" id="UP000635278">
    <property type="component" value="Unassembled WGS sequence"/>
</dbReference>
<organism evidence="1 2">
    <name type="scientific">Acetobacter musti</name>
    <dbReference type="NCBI Taxonomy" id="864732"/>
    <lineage>
        <taxon>Bacteria</taxon>
        <taxon>Pseudomonadati</taxon>
        <taxon>Pseudomonadota</taxon>
        <taxon>Alphaproteobacteria</taxon>
        <taxon>Acetobacterales</taxon>
        <taxon>Acetobacteraceae</taxon>
        <taxon>Acetobacter</taxon>
    </lineage>
</organism>
<protein>
    <recommendedName>
        <fullName evidence="3">Methyltransferase</fullName>
    </recommendedName>
</protein>
<dbReference type="InterPro" id="IPR029063">
    <property type="entry name" value="SAM-dependent_MTases_sf"/>
</dbReference>
<comment type="caution">
    <text evidence="1">The sequence shown here is derived from an EMBL/GenBank/DDBJ whole genome shotgun (WGS) entry which is preliminary data.</text>
</comment>
<keyword evidence="2" id="KW-1185">Reference proteome</keyword>
<sequence>MSRTAKVSSYERVKHEFYREPAFSVRALLAVERPFTNVVMDPCCGLGNIPDTLQREGIRAFGSDLINRGESPNRRMLGDFRRLIPFWRPETIITNPPYSCWEEIVALGMEAGAERVCLILPIRFLEGIVRSGWYQRYPIARLWAASQRIDMPPGGVIMKGKGGNKQYAWFVWEKGHIGPHYQGGWLPIMDKAA</sequence>
<proteinExistence type="predicted"/>